<dbReference type="Gene3D" id="1.10.510.10">
    <property type="entry name" value="Transferase(Phosphotransferase) domain 1"/>
    <property type="match status" value="1"/>
</dbReference>
<reference evidence="4" key="1">
    <citation type="submission" date="2017-02" db="UniProtKB">
        <authorList>
            <consortium name="WormBaseParasite"/>
        </authorList>
    </citation>
    <scope>IDENTIFICATION</scope>
</reference>
<dbReference type="STRING" id="103827.A0A0N5CMR4"/>
<dbReference type="WBParaSite" id="TCLT_0000145101-mRNA-1">
    <property type="protein sequence ID" value="TCLT_0000145101-mRNA-1"/>
    <property type="gene ID" value="TCLT_0000145101"/>
</dbReference>
<evidence type="ECO:0000259" key="1">
    <source>
        <dbReference type="PROSITE" id="PS50011"/>
    </source>
</evidence>
<dbReference type="GO" id="GO:0004672">
    <property type="term" value="F:protein kinase activity"/>
    <property type="evidence" value="ECO:0007669"/>
    <property type="project" value="InterPro"/>
</dbReference>
<accession>A0A0N5CMR4</accession>
<evidence type="ECO:0000313" key="3">
    <source>
        <dbReference type="Proteomes" id="UP000276776"/>
    </source>
</evidence>
<protein>
    <submittedName>
        <fullName evidence="4">Protein kinase domain-containing protein</fullName>
    </submittedName>
</protein>
<gene>
    <name evidence="2" type="ORF">TCLT_LOCUS1452</name>
</gene>
<dbReference type="InterPro" id="IPR011009">
    <property type="entry name" value="Kinase-like_dom_sf"/>
</dbReference>
<dbReference type="InterPro" id="IPR000719">
    <property type="entry name" value="Prot_kinase_dom"/>
</dbReference>
<dbReference type="OMA" id="QFTINID"/>
<dbReference type="InterPro" id="IPR050235">
    <property type="entry name" value="CK1_Ser-Thr_kinase"/>
</dbReference>
<dbReference type="AlphaFoldDB" id="A0A0N5CMR4"/>
<dbReference type="OrthoDB" id="5800476at2759"/>
<reference evidence="2 3" key="2">
    <citation type="submission" date="2018-11" db="EMBL/GenBank/DDBJ databases">
        <authorList>
            <consortium name="Pathogen Informatics"/>
        </authorList>
    </citation>
    <scope>NUCLEOTIDE SEQUENCE [LARGE SCALE GENOMIC DNA]</scope>
</reference>
<evidence type="ECO:0000313" key="4">
    <source>
        <dbReference type="WBParaSite" id="TCLT_0000145101-mRNA-1"/>
    </source>
</evidence>
<evidence type="ECO:0000313" key="2">
    <source>
        <dbReference type="EMBL" id="VDM96909.1"/>
    </source>
</evidence>
<dbReference type="PANTHER" id="PTHR11909">
    <property type="entry name" value="CASEIN KINASE-RELATED"/>
    <property type="match status" value="1"/>
</dbReference>
<sequence>MESFTKAILYFIILGLKSSEVHDQFTINIDGEIHDFKTTLGSNEILILTSVLAQNKKFLIVDIFSNNQLRDFAPKTERSGSLKHEYAVYKSLRVQNKQHRATSLFRYGAVDGYRALVMSLMGPALEELFIYCGRKFSLKTILLLADQMLDRLQTIHDAGYVHGNLTPDSFVMGVNENCCKVYLINMKYASKFLKIRGQSRKHIPYMEQMEFYGSHTFASINRHLGTVASRRDDLESFMYIMLYFLRGKLPWQIHEDSGRYKDVLEMKLSISLEVLCRGLPAEFVMAMSYCRSMKFAEIPDYIFLRRLFRNLFKVNAYKEDWKFDWMLQYIGNMNSRKRRKLL</sequence>
<feature type="domain" description="Protein kinase" evidence="1">
    <location>
        <begin position="34"/>
        <end position="342"/>
    </location>
</feature>
<dbReference type="Proteomes" id="UP000276776">
    <property type="component" value="Unassembled WGS sequence"/>
</dbReference>
<dbReference type="EMBL" id="UYYF01000189">
    <property type="protein sequence ID" value="VDM96909.1"/>
    <property type="molecule type" value="Genomic_DNA"/>
</dbReference>
<dbReference type="PROSITE" id="PS50011">
    <property type="entry name" value="PROTEIN_KINASE_DOM"/>
    <property type="match status" value="1"/>
</dbReference>
<keyword evidence="3" id="KW-1185">Reference proteome</keyword>
<dbReference type="GO" id="GO:0005524">
    <property type="term" value="F:ATP binding"/>
    <property type="evidence" value="ECO:0007669"/>
    <property type="project" value="InterPro"/>
</dbReference>
<name>A0A0N5CMR4_THECL</name>
<dbReference type="SUPFAM" id="SSF56112">
    <property type="entry name" value="Protein kinase-like (PK-like)"/>
    <property type="match status" value="1"/>
</dbReference>
<organism evidence="4">
    <name type="scientific">Thelazia callipaeda</name>
    <name type="common">Oriental eyeworm</name>
    <name type="synonym">Parasitic nematode</name>
    <dbReference type="NCBI Taxonomy" id="103827"/>
    <lineage>
        <taxon>Eukaryota</taxon>
        <taxon>Metazoa</taxon>
        <taxon>Ecdysozoa</taxon>
        <taxon>Nematoda</taxon>
        <taxon>Chromadorea</taxon>
        <taxon>Rhabditida</taxon>
        <taxon>Spirurina</taxon>
        <taxon>Spiruromorpha</taxon>
        <taxon>Thelazioidea</taxon>
        <taxon>Thelaziidae</taxon>
        <taxon>Thelazia</taxon>
    </lineage>
</organism>
<proteinExistence type="predicted"/>